<evidence type="ECO:0000313" key="2">
    <source>
        <dbReference type="EMBL" id="OAB77952.1"/>
    </source>
</evidence>
<dbReference type="STRING" id="1763537.ULVI_10710"/>
<dbReference type="OrthoDB" id="5500612at2"/>
<sequence>MKQNITFLAFFLLTYLAGAQVGIGTTNPSPASNLEVSGTTNGVGPYRGFMPPRVATIAQRDLIPATSTDVGLMIFVLDPGCLQLWDGDSWENVNCFTVPPVPTEPWINELHYDNGGSDAGEGVEIAGPAGIDLSDYRIEFYNGSNGLSYDGLTLTGIIGDEGNGFAAEWFPRVDIQNGAPDGLALVKISTGTVLQFISYEGFFTAADGPAAGAVSQDIIVQEDTGTAIDESLQLTGTGNRYTDFNWNGPTPHSRGLLNVGQTVN</sequence>
<dbReference type="Proteomes" id="UP000077013">
    <property type="component" value="Unassembled WGS sequence"/>
</dbReference>
<gene>
    <name evidence="2" type="ORF">ULVI_10710</name>
</gene>
<evidence type="ECO:0008006" key="4">
    <source>
        <dbReference type="Google" id="ProtNLM"/>
    </source>
</evidence>
<dbReference type="RefSeq" id="WP_068592664.1">
    <property type="nucleotide sequence ID" value="NZ_LRXL01000045.1"/>
</dbReference>
<organism evidence="2 3">
    <name type="scientific">Cochleicola gelatinilyticus</name>
    <dbReference type="NCBI Taxonomy" id="1763537"/>
    <lineage>
        <taxon>Bacteria</taxon>
        <taxon>Pseudomonadati</taxon>
        <taxon>Bacteroidota</taxon>
        <taxon>Flavobacteriia</taxon>
        <taxon>Flavobacteriales</taxon>
        <taxon>Flavobacteriaceae</taxon>
        <taxon>Cochleicola</taxon>
    </lineage>
</organism>
<accession>A0A167GVN5</accession>
<dbReference type="AlphaFoldDB" id="A0A167GVN5"/>
<keyword evidence="3" id="KW-1185">Reference proteome</keyword>
<protein>
    <recommendedName>
        <fullName evidence="4">LTD domain-containing protein</fullName>
    </recommendedName>
</protein>
<comment type="caution">
    <text evidence="2">The sequence shown here is derived from an EMBL/GenBank/DDBJ whole genome shotgun (WGS) entry which is preliminary data.</text>
</comment>
<evidence type="ECO:0000313" key="3">
    <source>
        <dbReference type="Proteomes" id="UP000077013"/>
    </source>
</evidence>
<evidence type="ECO:0000256" key="1">
    <source>
        <dbReference type="SAM" id="SignalP"/>
    </source>
</evidence>
<reference evidence="2 3" key="1">
    <citation type="submission" date="2016-02" db="EMBL/GenBank/DDBJ databases">
        <title>Ulvibacter sp. LPB0005, isolated from Thais luteostoma.</title>
        <authorList>
            <person name="Shin S.-K."/>
            <person name="Yi H."/>
        </authorList>
    </citation>
    <scope>NUCLEOTIDE SEQUENCE [LARGE SCALE GENOMIC DNA]</scope>
    <source>
        <strain evidence="2 3">LPB0005</strain>
    </source>
</reference>
<name>A0A167GVN5_9FLAO</name>
<feature type="signal peptide" evidence="1">
    <location>
        <begin position="1"/>
        <end position="19"/>
    </location>
</feature>
<dbReference type="EMBL" id="LRXL01000045">
    <property type="protein sequence ID" value="OAB77952.1"/>
    <property type="molecule type" value="Genomic_DNA"/>
</dbReference>
<proteinExistence type="predicted"/>
<keyword evidence="1" id="KW-0732">Signal</keyword>
<feature type="chain" id="PRO_5007887106" description="LTD domain-containing protein" evidence="1">
    <location>
        <begin position="20"/>
        <end position="264"/>
    </location>
</feature>